<dbReference type="CDD" id="cd14852">
    <property type="entry name" value="LD-carboxypeptidase"/>
    <property type="match status" value="1"/>
</dbReference>
<dbReference type="KEGG" id="cpf:CPF_1631"/>
<keyword evidence="2" id="KW-0472">Membrane</keyword>
<dbReference type="eggNOG" id="COG1876">
    <property type="taxonomic scope" value="Bacteria"/>
</dbReference>
<organism evidence="4 5">
    <name type="scientific">Clostridium perfringens (strain ATCC 13124 / DSM 756 / JCM 1290 / NCIMB 6125 / NCTC 8237 / Type A)</name>
    <dbReference type="NCBI Taxonomy" id="195103"/>
    <lineage>
        <taxon>Bacteria</taxon>
        <taxon>Bacillati</taxon>
        <taxon>Bacillota</taxon>
        <taxon>Clostridia</taxon>
        <taxon>Eubacteriales</taxon>
        <taxon>Clostridiaceae</taxon>
        <taxon>Clostridium</taxon>
    </lineage>
</organism>
<accession>A0A0H2YPR2</accession>
<keyword evidence="2" id="KW-0812">Transmembrane</keyword>
<dbReference type="SUPFAM" id="SSF55166">
    <property type="entry name" value="Hedgehog/DD-peptidase"/>
    <property type="match status" value="1"/>
</dbReference>
<protein>
    <submittedName>
        <fullName evidence="4">D-alanyl-D-alanine carboxypeptidase family protein</fullName>
    </submittedName>
</protein>
<evidence type="ECO:0000313" key="4">
    <source>
        <dbReference type="EMBL" id="ABG82524.1"/>
    </source>
</evidence>
<dbReference type="InterPro" id="IPR009045">
    <property type="entry name" value="Zn_M74/Hedgehog-like"/>
</dbReference>
<gene>
    <name evidence="4" type="ordered locus">CPF_1631</name>
</gene>
<dbReference type="InterPro" id="IPR003709">
    <property type="entry name" value="VanY-like_core_dom"/>
</dbReference>
<dbReference type="STRING" id="195103.CPF_1631"/>
<dbReference type="PaxDb" id="195103-CPF_1631"/>
<feature type="transmembrane region" description="Helical" evidence="2">
    <location>
        <begin position="6"/>
        <end position="23"/>
    </location>
</feature>
<evidence type="ECO:0000256" key="1">
    <source>
        <dbReference type="SAM" id="Coils"/>
    </source>
</evidence>
<dbReference type="Pfam" id="PF02557">
    <property type="entry name" value="VanY"/>
    <property type="match status" value="1"/>
</dbReference>
<dbReference type="RefSeq" id="WP_011590822.1">
    <property type="nucleotide sequence ID" value="NC_008261.1"/>
</dbReference>
<dbReference type="InterPro" id="IPR058193">
    <property type="entry name" value="VanY/YodJ_core_dom"/>
</dbReference>
<keyword evidence="2" id="KW-1133">Transmembrane helix</keyword>
<feature type="coiled-coil region" evidence="1">
    <location>
        <begin position="31"/>
        <end position="60"/>
    </location>
</feature>
<dbReference type="GO" id="GO:0004180">
    <property type="term" value="F:carboxypeptidase activity"/>
    <property type="evidence" value="ECO:0007669"/>
    <property type="project" value="UniProtKB-KW"/>
</dbReference>
<dbReference type="EMBL" id="CP000246">
    <property type="protein sequence ID" value="ABG82524.1"/>
    <property type="molecule type" value="Genomic_DNA"/>
</dbReference>
<dbReference type="HOGENOM" id="CLU_054193_1_2_9"/>
<keyword evidence="1" id="KW-0175">Coiled coil</keyword>
<sequence>MKLKSYILTGVIITLTITSFFIGRSYESYKLKALEVSNVSSNEEIDNENKESNKEELSEEQLRIKKIILNDKDGLFKVVNKENSIDKSYKPEELIIPKVNFVGLENEPRNRVSNVLKKDLENLFSDAKKSGLDLYLSCAYRSYEEQEYLYGRALEKEKSDSSNLVALPGTSEHQLGLAVDLTTRSIGFQLEESFEDTKEGQWLLENSHKYGFILRYLKGKEDITGYSYEPWHYRYVGDLEVSKYCYDNNLTLEELYDELDITK</sequence>
<dbReference type="PANTHER" id="PTHR34385:SF1">
    <property type="entry name" value="PEPTIDOGLYCAN L-ALANYL-D-GLUTAMATE ENDOPEPTIDASE CWLK"/>
    <property type="match status" value="1"/>
</dbReference>
<proteinExistence type="predicted"/>
<keyword evidence="4" id="KW-0121">Carboxypeptidase</keyword>
<dbReference type="Gene3D" id="3.30.1380.10">
    <property type="match status" value="1"/>
</dbReference>
<keyword evidence="4" id="KW-0645">Protease</keyword>
<dbReference type="AlphaFoldDB" id="A0A0H2YPR2"/>
<keyword evidence="5" id="KW-1185">Reference proteome</keyword>
<dbReference type="GO" id="GO:0006508">
    <property type="term" value="P:proteolysis"/>
    <property type="evidence" value="ECO:0007669"/>
    <property type="project" value="InterPro"/>
</dbReference>
<keyword evidence="4" id="KW-0378">Hydrolase</keyword>
<evidence type="ECO:0000259" key="3">
    <source>
        <dbReference type="Pfam" id="PF02557"/>
    </source>
</evidence>
<reference evidence="4 5" key="1">
    <citation type="journal article" date="2006" name="Genome Res.">
        <title>Skewed genomic variability in strains of the toxigenic bacterial pathogen, Clostridium perfringens.</title>
        <authorList>
            <person name="Myers G.S."/>
            <person name="Rasko D.A."/>
            <person name="Cheung J.K."/>
            <person name="Ravel J."/>
            <person name="Seshadri R."/>
            <person name="Deboy R.T."/>
            <person name="Ren Q."/>
            <person name="Varga J."/>
            <person name="Awad M.M."/>
            <person name="Brinkac L.M."/>
            <person name="Daugherty S.C."/>
            <person name="Haft D.H."/>
            <person name="Dodson R.J."/>
            <person name="Madupu R."/>
            <person name="Nelson W.C."/>
            <person name="Rosovitz M.J."/>
            <person name="Sullivan S.A."/>
            <person name="Khouri H."/>
            <person name="Dimitrov G.I."/>
            <person name="Watkins K.L."/>
            <person name="Mulligan S."/>
            <person name="Benton J."/>
            <person name="Radune D."/>
            <person name="Fisher D.J."/>
            <person name="Atkins H.S."/>
            <person name="Hiscox T."/>
            <person name="Jost B.H."/>
            <person name="Billington S.J."/>
            <person name="Songer J.G."/>
            <person name="McClane B.A."/>
            <person name="Titball R.W."/>
            <person name="Rood J.I."/>
            <person name="Melville S.B."/>
            <person name="Paulsen I.T."/>
        </authorList>
    </citation>
    <scope>NUCLEOTIDE SEQUENCE [LARGE SCALE GENOMIC DNA]</scope>
    <source>
        <strain evidence="5">ATCC 13124 / DSM 756 / JCM 1290 / NCIMB 6125 / NCTC 8237 / S 107 / Type A</strain>
    </source>
</reference>
<dbReference type="Proteomes" id="UP000001823">
    <property type="component" value="Chromosome"/>
</dbReference>
<dbReference type="InterPro" id="IPR052179">
    <property type="entry name" value="DD-CPase-like"/>
</dbReference>
<evidence type="ECO:0000313" key="5">
    <source>
        <dbReference type="Proteomes" id="UP000001823"/>
    </source>
</evidence>
<dbReference type="PANTHER" id="PTHR34385">
    <property type="entry name" value="D-ALANYL-D-ALANINE CARBOXYPEPTIDASE"/>
    <property type="match status" value="1"/>
</dbReference>
<name>A0A0H2YPR2_CLOP1</name>
<feature type="domain" description="D-alanyl-D-alanine carboxypeptidase-like core" evidence="3">
    <location>
        <begin position="111"/>
        <end position="238"/>
    </location>
</feature>
<evidence type="ECO:0000256" key="2">
    <source>
        <dbReference type="SAM" id="Phobius"/>
    </source>
</evidence>